<name>A0ABD0N9W6_CIRMR</name>
<organism evidence="3 4">
    <name type="scientific">Cirrhinus mrigala</name>
    <name type="common">Mrigala</name>
    <dbReference type="NCBI Taxonomy" id="683832"/>
    <lineage>
        <taxon>Eukaryota</taxon>
        <taxon>Metazoa</taxon>
        <taxon>Chordata</taxon>
        <taxon>Craniata</taxon>
        <taxon>Vertebrata</taxon>
        <taxon>Euteleostomi</taxon>
        <taxon>Actinopterygii</taxon>
        <taxon>Neopterygii</taxon>
        <taxon>Teleostei</taxon>
        <taxon>Ostariophysi</taxon>
        <taxon>Cypriniformes</taxon>
        <taxon>Cyprinidae</taxon>
        <taxon>Labeoninae</taxon>
        <taxon>Labeonini</taxon>
        <taxon>Cirrhinus</taxon>
    </lineage>
</organism>
<protein>
    <recommendedName>
        <fullName evidence="2">Kinesin-like KIF1-type domain-containing protein</fullName>
    </recommendedName>
</protein>
<dbReference type="Proteomes" id="UP001529510">
    <property type="component" value="Unassembled WGS sequence"/>
</dbReference>
<dbReference type="AlphaFoldDB" id="A0ABD0N9W6"/>
<dbReference type="InterPro" id="IPR022140">
    <property type="entry name" value="Kinesin-like_KIF1-typ"/>
</dbReference>
<dbReference type="Pfam" id="PF12423">
    <property type="entry name" value="KIF1B"/>
    <property type="match status" value="1"/>
</dbReference>
<feature type="compositionally biased region" description="Acidic residues" evidence="1">
    <location>
        <begin position="49"/>
        <end position="62"/>
    </location>
</feature>
<evidence type="ECO:0000313" key="4">
    <source>
        <dbReference type="Proteomes" id="UP001529510"/>
    </source>
</evidence>
<feature type="domain" description="Kinesin-like KIF1-type" evidence="2">
    <location>
        <begin position="60"/>
        <end position="84"/>
    </location>
</feature>
<evidence type="ECO:0000259" key="2">
    <source>
        <dbReference type="Pfam" id="PF12423"/>
    </source>
</evidence>
<feature type="non-terminal residue" evidence="3">
    <location>
        <position position="1"/>
    </location>
</feature>
<reference evidence="3 4" key="1">
    <citation type="submission" date="2024-05" db="EMBL/GenBank/DDBJ databases">
        <title>Genome sequencing and assembly of Indian major carp, Cirrhinus mrigala (Hamilton, 1822).</title>
        <authorList>
            <person name="Mohindra V."/>
            <person name="Chowdhury L.M."/>
            <person name="Lal K."/>
            <person name="Jena J.K."/>
        </authorList>
    </citation>
    <scope>NUCLEOTIDE SEQUENCE [LARGE SCALE GENOMIC DNA]</scope>
    <source>
        <strain evidence="3">CM1030</strain>
        <tissue evidence="3">Blood</tissue>
    </source>
</reference>
<sequence length="96" mass="10784">SPIFHGCVNERLADRTPSPTFSTTDSEITELADERQSEMEDFMDDEAFVDDTSSDAGTEEGSDIFSDGQDPFYDRSPWFILVGRLVVATAREKPER</sequence>
<evidence type="ECO:0000256" key="1">
    <source>
        <dbReference type="SAM" id="MobiDB-lite"/>
    </source>
</evidence>
<comment type="caution">
    <text evidence="3">The sequence shown here is derived from an EMBL/GenBank/DDBJ whole genome shotgun (WGS) entry which is preliminary data.</text>
</comment>
<accession>A0ABD0N9W6</accession>
<gene>
    <name evidence="3" type="ORF">M9458_046112</name>
</gene>
<dbReference type="EMBL" id="JAMKFB020000023">
    <property type="protein sequence ID" value="KAL0158036.1"/>
    <property type="molecule type" value="Genomic_DNA"/>
</dbReference>
<evidence type="ECO:0000313" key="3">
    <source>
        <dbReference type="EMBL" id="KAL0158036.1"/>
    </source>
</evidence>
<keyword evidence="4" id="KW-1185">Reference proteome</keyword>
<feature type="region of interest" description="Disordered" evidence="1">
    <location>
        <begin position="49"/>
        <end position="69"/>
    </location>
</feature>
<proteinExistence type="predicted"/>